<dbReference type="InterPro" id="IPR052564">
    <property type="entry name" value="N-acetyltrans/Recomb-assoc"/>
</dbReference>
<dbReference type="AlphaFoldDB" id="A0A238JTG2"/>
<dbReference type="PROSITE" id="PS51186">
    <property type="entry name" value="GNAT"/>
    <property type="match status" value="1"/>
</dbReference>
<dbReference type="SUPFAM" id="SSF55729">
    <property type="entry name" value="Acyl-CoA N-acyltransferases (Nat)"/>
    <property type="match status" value="1"/>
</dbReference>
<reference evidence="3" key="1">
    <citation type="submission" date="2017-05" db="EMBL/GenBank/DDBJ databases">
        <authorList>
            <person name="Rodrigo-Torres L."/>
            <person name="Arahal R. D."/>
            <person name="Lucena T."/>
        </authorList>
    </citation>
    <scope>NUCLEOTIDE SEQUENCE [LARGE SCALE GENOMIC DNA]</scope>
    <source>
        <strain evidence="3">CECT 8621</strain>
    </source>
</reference>
<dbReference type="Proteomes" id="UP000202922">
    <property type="component" value="Unassembled WGS sequence"/>
</dbReference>
<dbReference type="Pfam" id="PF13673">
    <property type="entry name" value="Acetyltransf_10"/>
    <property type="match status" value="1"/>
</dbReference>
<keyword evidence="2" id="KW-0808">Transferase</keyword>
<dbReference type="PANTHER" id="PTHR43451:SF1">
    <property type="entry name" value="ACETYLTRANSFERASE"/>
    <property type="match status" value="1"/>
</dbReference>
<name>A0A238JTG2_9RHOB</name>
<evidence type="ECO:0000313" key="3">
    <source>
        <dbReference type="Proteomes" id="UP000202922"/>
    </source>
</evidence>
<dbReference type="RefSeq" id="WP_176438435.1">
    <property type="nucleotide sequence ID" value="NZ_FXYE01000001.1"/>
</dbReference>
<evidence type="ECO:0000259" key="1">
    <source>
        <dbReference type="PROSITE" id="PS51186"/>
    </source>
</evidence>
<proteinExistence type="predicted"/>
<keyword evidence="3" id="KW-1185">Reference proteome</keyword>
<sequence>MTPPTIRKGKPGDGPAAYALFYQAVHKGAAAFYEPKERAAWAPPCPAPDWEARLLSGHCIIGEDDSADMIGFMTLGKDGYLDFAYVAPAWMGKGVATAIYDEIERIARRENMAILSTEASYLAQRFLTRNGWQTDARQNVIRSSTTITNFRMSKALP</sequence>
<feature type="domain" description="N-acetyltransferase" evidence="1">
    <location>
        <begin position="4"/>
        <end position="157"/>
    </location>
</feature>
<keyword evidence="2" id="KW-0012">Acyltransferase</keyword>
<dbReference type="GO" id="GO:0016747">
    <property type="term" value="F:acyltransferase activity, transferring groups other than amino-acyl groups"/>
    <property type="evidence" value="ECO:0007669"/>
    <property type="project" value="InterPro"/>
</dbReference>
<dbReference type="EC" id="2.3.1.-" evidence="2"/>
<dbReference type="Gene3D" id="3.40.630.30">
    <property type="match status" value="1"/>
</dbReference>
<dbReference type="EMBL" id="FXYE01000001">
    <property type="protein sequence ID" value="SMX33968.1"/>
    <property type="molecule type" value="Genomic_DNA"/>
</dbReference>
<dbReference type="CDD" id="cd04301">
    <property type="entry name" value="NAT_SF"/>
    <property type="match status" value="1"/>
</dbReference>
<dbReference type="InterPro" id="IPR000182">
    <property type="entry name" value="GNAT_dom"/>
</dbReference>
<organism evidence="2 3">
    <name type="scientific">Actibacterium lipolyticum</name>
    <dbReference type="NCBI Taxonomy" id="1524263"/>
    <lineage>
        <taxon>Bacteria</taxon>
        <taxon>Pseudomonadati</taxon>
        <taxon>Pseudomonadota</taxon>
        <taxon>Alphaproteobacteria</taxon>
        <taxon>Rhodobacterales</taxon>
        <taxon>Roseobacteraceae</taxon>
        <taxon>Actibacterium</taxon>
    </lineage>
</organism>
<gene>
    <name evidence="2" type="primary">yafP</name>
    <name evidence="2" type="ORF">COL8621_01136</name>
</gene>
<protein>
    <submittedName>
        <fullName evidence="2">Putative N-acetyltransferase YafP</fullName>
        <ecNumber evidence="2">2.3.1.-</ecNumber>
    </submittedName>
</protein>
<evidence type="ECO:0000313" key="2">
    <source>
        <dbReference type="EMBL" id="SMX33968.1"/>
    </source>
</evidence>
<accession>A0A238JTG2</accession>
<dbReference type="PANTHER" id="PTHR43451">
    <property type="entry name" value="ACETYLTRANSFERASE (GNAT) FAMILY PROTEIN"/>
    <property type="match status" value="1"/>
</dbReference>
<dbReference type="InterPro" id="IPR016181">
    <property type="entry name" value="Acyl_CoA_acyltransferase"/>
</dbReference>